<dbReference type="EMBL" id="VTPC01090044">
    <property type="protein sequence ID" value="KAF2884966.1"/>
    <property type="molecule type" value="Genomic_DNA"/>
</dbReference>
<gene>
    <name evidence="1" type="ORF">ILUMI_21187</name>
</gene>
<dbReference type="PANTHER" id="PTHR47326:SF1">
    <property type="entry name" value="HTH PSQ-TYPE DOMAIN-CONTAINING PROTEIN"/>
    <property type="match status" value="1"/>
</dbReference>
<accession>A0A8K0CGX0</accession>
<sequence length="253" mass="29493">MLVVAEFNLRHPQRVPISHGKAAAVNALFNKTGSVIKIHQNGQHRRIHRHPEDNEILAANRANPRMSLRDLTSQLNISKDQVRRCFVRNKIKPYKPKFLHTLKIGNANKRLDYCYWVQGNFLNDRNFLKRILFTDEATFTTNGVVSSQNSRYWDRDNPHWVINCKDQYSQKVNVWCGILGDRIIGLVFFNNSLNAERLVNFFDREFWDTIEDLPLNSQRMLNVVEDECKQGCFANKVPTVSTPQWTSSSECDR</sequence>
<evidence type="ECO:0000313" key="2">
    <source>
        <dbReference type="Proteomes" id="UP000801492"/>
    </source>
</evidence>
<dbReference type="AlphaFoldDB" id="A0A8K0CGX0"/>
<dbReference type="InterPro" id="IPR036397">
    <property type="entry name" value="RNaseH_sf"/>
</dbReference>
<evidence type="ECO:0000313" key="1">
    <source>
        <dbReference type="EMBL" id="KAF2884966.1"/>
    </source>
</evidence>
<dbReference type="PANTHER" id="PTHR47326">
    <property type="entry name" value="TRANSPOSABLE ELEMENT TC3 TRANSPOSASE-LIKE PROTEIN"/>
    <property type="match status" value="1"/>
</dbReference>
<comment type="caution">
    <text evidence="1">The sequence shown here is derived from an EMBL/GenBank/DDBJ whole genome shotgun (WGS) entry which is preliminary data.</text>
</comment>
<dbReference type="Proteomes" id="UP000801492">
    <property type="component" value="Unassembled WGS sequence"/>
</dbReference>
<organism evidence="1 2">
    <name type="scientific">Ignelater luminosus</name>
    <name type="common">Cucubano</name>
    <name type="synonym">Pyrophorus luminosus</name>
    <dbReference type="NCBI Taxonomy" id="2038154"/>
    <lineage>
        <taxon>Eukaryota</taxon>
        <taxon>Metazoa</taxon>
        <taxon>Ecdysozoa</taxon>
        <taxon>Arthropoda</taxon>
        <taxon>Hexapoda</taxon>
        <taxon>Insecta</taxon>
        <taxon>Pterygota</taxon>
        <taxon>Neoptera</taxon>
        <taxon>Endopterygota</taxon>
        <taxon>Coleoptera</taxon>
        <taxon>Polyphaga</taxon>
        <taxon>Elateriformia</taxon>
        <taxon>Elateroidea</taxon>
        <taxon>Elateridae</taxon>
        <taxon>Agrypninae</taxon>
        <taxon>Pyrophorini</taxon>
        <taxon>Ignelater</taxon>
    </lineage>
</organism>
<evidence type="ECO:0008006" key="3">
    <source>
        <dbReference type="Google" id="ProtNLM"/>
    </source>
</evidence>
<reference evidence="1" key="1">
    <citation type="submission" date="2019-08" db="EMBL/GenBank/DDBJ databases">
        <title>The genome of the North American firefly Photinus pyralis.</title>
        <authorList>
            <consortium name="Photinus pyralis genome working group"/>
            <person name="Fallon T.R."/>
            <person name="Sander Lower S.E."/>
            <person name="Weng J.-K."/>
        </authorList>
    </citation>
    <scope>NUCLEOTIDE SEQUENCE</scope>
    <source>
        <strain evidence="1">TRF0915ILg1</strain>
        <tissue evidence="1">Whole body</tissue>
    </source>
</reference>
<name>A0A8K0CGX0_IGNLU</name>
<dbReference type="GO" id="GO:0003676">
    <property type="term" value="F:nucleic acid binding"/>
    <property type="evidence" value="ECO:0007669"/>
    <property type="project" value="InterPro"/>
</dbReference>
<proteinExistence type="predicted"/>
<keyword evidence="2" id="KW-1185">Reference proteome</keyword>
<dbReference type="Gene3D" id="3.30.420.10">
    <property type="entry name" value="Ribonuclease H-like superfamily/Ribonuclease H"/>
    <property type="match status" value="1"/>
</dbReference>
<protein>
    <recommendedName>
        <fullName evidence="3">Transposase</fullName>
    </recommendedName>
</protein>
<dbReference type="OrthoDB" id="6769649at2759"/>